<evidence type="ECO:0000313" key="2">
    <source>
        <dbReference type="Proteomes" id="UP001500307"/>
    </source>
</evidence>
<name>A0ABP8SQ41_9ACTN</name>
<sequence>MLKRAAGLALCLVDNGVIPADENTAWRPTASVRGADAGVKGGGIATRQRFLRADRLRGGVSRSATVAIALGTSR</sequence>
<evidence type="ECO:0000313" key="1">
    <source>
        <dbReference type="EMBL" id="GAA4571902.1"/>
    </source>
</evidence>
<dbReference type="Proteomes" id="UP001500307">
    <property type="component" value="Unassembled WGS sequence"/>
</dbReference>
<proteinExistence type="predicted"/>
<organism evidence="1 2">
    <name type="scientific">Micromonospora coerulea</name>
    <dbReference type="NCBI Taxonomy" id="47856"/>
    <lineage>
        <taxon>Bacteria</taxon>
        <taxon>Bacillati</taxon>
        <taxon>Actinomycetota</taxon>
        <taxon>Actinomycetes</taxon>
        <taxon>Micromonosporales</taxon>
        <taxon>Micromonosporaceae</taxon>
        <taxon>Micromonospora</taxon>
    </lineage>
</organism>
<dbReference type="EMBL" id="BAABGU010000017">
    <property type="protein sequence ID" value="GAA4571902.1"/>
    <property type="molecule type" value="Genomic_DNA"/>
</dbReference>
<reference evidence="2" key="1">
    <citation type="journal article" date="2019" name="Int. J. Syst. Evol. Microbiol.">
        <title>The Global Catalogue of Microorganisms (GCM) 10K type strain sequencing project: providing services to taxonomists for standard genome sequencing and annotation.</title>
        <authorList>
            <consortium name="The Broad Institute Genomics Platform"/>
            <consortium name="The Broad Institute Genome Sequencing Center for Infectious Disease"/>
            <person name="Wu L."/>
            <person name="Ma J."/>
        </authorList>
    </citation>
    <scope>NUCLEOTIDE SEQUENCE [LARGE SCALE GENOMIC DNA]</scope>
    <source>
        <strain evidence="2">JCM 3175</strain>
    </source>
</reference>
<keyword evidence="2" id="KW-1185">Reference proteome</keyword>
<protein>
    <submittedName>
        <fullName evidence="1">Uncharacterized protein</fullName>
    </submittedName>
</protein>
<accession>A0ABP8SQ41</accession>
<comment type="caution">
    <text evidence="1">The sequence shown here is derived from an EMBL/GenBank/DDBJ whole genome shotgun (WGS) entry which is preliminary data.</text>
</comment>
<gene>
    <name evidence="1" type="ORF">GCM10023176_33610</name>
</gene>